<evidence type="ECO:0000313" key="1">
    <source>
        <dbReference type="EMBL" id="NHQ73978.1"/>
    </source>
</evidence>
<reference evidence="1" key="1">
    <citation type="submission" date="2020-03" db="EMBL/GenBank/DDBJ databases">
        <title>Roseovarius gahaiensis sp. nov., isolated from Gahai Saline Lake, China.</title>
        <authorList>
            <person name="Sun X."/>
        </authorList>
    </citation>
    <scope>NUCLEOTIDE SEQUENCE</scope>
    <source>
        <strain evidence="1">GH877</strain>
    </source>
</reference>
<keyword evidence="2" id="KW-1185">Reference proteome</keyword>
<organism evidence="1 2">
    <name type="scientific">Roseovarius gahaiensis</name>
    <dbReference type="NCBI Taxonomy" id="2716691"/>
    <lineage>
        <taxon>Bacteria</taxon>
        <taxon>Pseudomonadati</taxon>
        <taxon>Pseudomonadota</taxon>
        <taxon>Alphaproteobacteria</taxon>
        <taxon>Rhodobacterales</taxon>
        <taxon>Roseobacteraceae</taxon>
        <taxon>Roseovarius</taxon>
    </lineage>
</organism>
<protein>
    <submittedName>
        <fullName evidence="1">Uncharacterized protein</fullName>
    </submittedName>
</protein>
<dbReference type="EMBL" id="JAAORB010000007">
    <property type="protein sequence ID" value="NHQ73978.1"/>
    <property type="molecule type" value="Genomic_DNA"/>
</dbReference>
<accession>A0A967BG04</accession>
<proteinExistence type="predicted"/>
<sequence length="94" mass="10764">MTAAIFYLHISYGQSMLSLFWVPGAPPPSLVTRSRPRRVNARDCCRAFRCPTLFDTTAQTQSQELAKAIQRSVLVLPAWFLIPVRVADPFRLWR</sequence>
<gene>
    <name evidence="1" type="ORF">HAT86_05790</name>
</gene>
<name>A0A967BG04_9RHOB</name>
<dbReference type="RefSeq" id="WP_167194354.1">
    <property type="nucleotide sequence ID" value="NZ_JAAORB010000007.1"/>
</dbReference>
<dbReference type="AlphaFoldDB" id="A0A967BG04"/>
<evidence type="ECO:0000313" key="2">
    <source>
        <dbReference type="Proteomes" id="UP000639775"/>
    </source>
</evidence>
<dbReference type="Proteomes" id="UP000639775">
    <property type="component" value="Unassembled WGS sequence"/>
</dbReference>
<comment type="caution">
    <text evidence="1">The sequence shown here is derived from an EMBL/GenBank/DDBJ whole genome shotgun (WGS) entry which is preliminary data.</text>
</comment>